<dbReference type="PANTHER" id="PTHR47332">
    <property type="entry name" value="SET DOMAIN-CONTAINING PROTEIN 5"/>
    <property type="match status" value="1"/>
</dbReference>
<gene>
    <name evidence="2" type="ORF">GTA08_BOTSDO01525</name>
</gene>
<dbReference type="EMBL" id="WWBZ02000001">
    <property type="protein sequence ID" value="KAF4313915.1"/>
    <property type="molecule type" value="Genomic_DNA"/>
</dbReference>
<dbReference type="Pfam" id="PF00856">
    <property type="entry name" value="SET"/>
    <property type="match status" value="1"/>
</dbReference>
<dbReference type="Gene3D" id="2.170.270.10">
    <property type="entry name" value="SET domain"/>
    <property type="match status" value="1"/>
</dbReference>
<protein>
    <recommendedName>
        <fullName evidence="1">SET domain-containing protein</fullName>
    </recommendedName>
</protein>
<proteinExistence type="predicted"/>
<dbReference type="InterPro" id="IPR046341">
    <property type="entry name" value="SET_dom_sf"/>
</dbReference>
<dbReference type="CDD" id="cd20071">
    <property type="entry name" value="SET_SMYD"/>
    <property type="match status" value="1"/>
</dbReference>
<organism evidence="2 3">
    <name type="scientific">Botryosphaeria dothidea</name>
    <dbReference type="NCBI Taxonomy" id="55169"/>
    <lineage>
        <taxon>Eukaryota</taxon>
        <taxon>Fungi</taxon>
        <taxon>Dikarya</taxon>
        <taxon>Ascomycota</taxon>
        <taxon>Pezizomycotina</taxon>
        <taxon>Dothideomycetes</taxon>
        <taxon>Dothideomycetes incertae sedis</taxon>
        <taxon>Botryosphaeriales</taxon>
        <taxon>Botryosphaeriaceae</taxon>
        <taxon>Botryosphaeria</taxon>
    </lineage>
</organism>
<dbReference type="InterPro" id="IPR001214">
    <property type="entry name" value="SET_dom"/>
</dbReference>
<dbReference type="InterPro" id="IPR053185">
    <property type="entry name" value="SET_domain_protein"/>
</dbReference>
<dbReference type="Proteomes" id="UP000572817">
    <property type="component" value="Unassembled WGS sequence"/>
</dbReference>
<evidence type="ECO:0000313" key="3">
    <source>
        <dbReference type="Proteomes" id="UP000572817"/>
    </source>
</evidence>
<reference evidence="2" key="1">
    <citation type="submission" date="2020-04" db="EMBL/GenBank/DDBJ databases">
        <title>Genome Assembly and Annotation of Botryosphaeria dothidea sdau 11-99, a Latent Pathogen of Apple Fruit Ring Rot in China.</title>
        <authorList>
            <person name="Yu C."/>
            <person name="Diao Y."/>
            <person name="Lu Q."/>
            <person name="Zhao J."/>
            <person name="Cui S."/>
            <person name="Peng C."/>
            <person name="He B."/>
            <person name="Liu H."/>
        </authorList>
    </citation>
    <scope>NUCLEOTIDE SEQUENCE [LARGE SCALE GENOMIC DNA]</scope>
    <source>
        <strain evidence="2">Sdau11-99</strain>
    </source>
</reference>
<name>A0A8H4N9A7_9PEZI</name>
<comment type="caution">
    <text evidence="2">The sequence shown here is derived from an EMBL/GenBank/DDBJ whole genome shotgun (WGS) entry which is preliminary data.</text>
</comment>
<dbReference type="PANTHER" id="PTHR47332:SF4">
    <property type="entry name" value="SET DOMAIN-CONTAINING PROTEIN 5"/>
    <property type="match status" value="1"/>
</dbReference>
<sequence length="288" mass="32520">MPLYEFRQVEGAGTGTFATQDIPRYTQIMQEEPLVAMETERASNGALEIWKKFDAMSDEDRAKFGTLVYSDENLATARKSITETLGPDVKQWTGNLEQMAVVAATYWTNDFACSAGPWCAATYHVQSKLNHSCANNMLQTTLSDGSQCMMAVRNIKAGEELTCPYMEARKTYSERQTHLRLYGFTCMCPMCGRVYGKRNLDPMLVLLKEWFAFVQEQNGVEQRRGAAEAAGVNLWAAVFAFELGLGVLQHILDETHKQTGLPDHQIKPTYNNIQYFTNALDDIKDQYQ</sequence>
<evidence type="ECO:0000259" key="1">
    <source>
        <dbReference type="PROSITE" id="PS50280"/>
    </source>
</evidence>
<keyword evidence="3" id="KW-1185">Reference proteome</keyword>
<feature type="domain" description="SET" evidence="1">
    <location>
        <begin position="2"/>
        <end position="166"/>
    </location>
</feature>
<evidence type="ECO:0000313" key="2">
    <source>
        <dbReference type="EMBL" id="KAF4313915.1"/>
    </source>
</evidence>
<dbReference type="SUPFAM" id="SSF82199">
    <property type="entry name" value="SET domain"/>
    <property type="match status" value="1"/>
</dbReference>
<dbReference type="AlphaFoldDB" id="A0A8H4N9A7"/>
<accession>A0A8H4N9A7</accession>
<dbReference type="OrthoDB" id="265717at2759"/>
<dbReference type="PROSITE" id="PS50280">
    <property type="entry name" value="SET"/>
    <property type="match status" value="1"/>
</dbReference>